<dbReference type="AlphaFoldDB" id="A0A2Z6GFF9"/>
<name>A0A2Z6GFF9_9PROT</name>
<dbReference type="Pfam" id="PF05016">
    <property type="entry name" value="ParE_toxin"/>
    <property type="match status" value="1"/>
</dbReference>
<dbReference type="Gene3D" id="3.30.2310.20">
    <property type="entry name" value="RelE-like"/>
    <property type="match status" value="1"/>
</dbReference>
<dbReference type="OrthoDB" id="121597at2"/>
<organism evidence="2 3">
    <name type="scientific">Ferriphaselus amnicola</name>
    <dbReference type="NCBI Taxonomy" id="1188319"/>
    <lineage>
        <taxon>Bacteria</taxon>
        <taxon>Pseudomonadati</taxon>
        <taxon>Pseudomonadota</taxon>
        <taxon>Betaproteobacteria</taxon>
        <taxon>Nitrosomonadales</taxon>
        <taxon>Gallionellaceae</taxon>
        <taxon>Ferriphaselus</taxon>
    </lineage>
</organism>
<keyword evidence="3" id="KW-1185">Reference proteome</keyword>
<dbReference type="RefSeq" id="WP_062626442.1">
    <property type="nucleotide sequence ID" value="NZ_AP018738.1"/>
</dbReference>
<dbReference type="Proteomes" id="UP000033070">
    <property type="component" value="Chromosome"/>
</dbReference>
<sequence length="99" mass="11248">MSCKVRYTLAAKEDLKRLFTFLAEHDIQAAKHARKTIATSIQLLEQFPFTCRKAVSDSACLRELVISFGGAGYVALFEIEDNETVTVLAVRHQREDDYH</sequence>
<dbReference type="InterPro" id="IPR035093">
    <property type="entry name" value="RelE/ParE_toxin_dom_sf"/>
</dbReference>
<evidence type="ECO:0000313" key="2">
    <source>
        <dbReference type="EMBL" id="BBE52137.1"/>
    </source>
</evidence>
<proteinExistence type="predicted"/>
<evidence type="ECO:0000256" key="1">
    <source>
        <dbReference type="ARBA" id="ARBA00022649"/>
    </source>
</evidence>
<dbReference type="KEGG" id="fam:OYT1_ch2625"/>
<protein>
    <recommendedName>
        <fullName evidence="4">Plasmid stabilization protein</fullName>
    </recommendedName>
</protein>
<dbReference type="EMBL" id="AP018738">
    <property type="protein sequence ID" value="BBE52137.1"/>
    <property type="molecule type" value="Genomic_DNA"/>
</dbReference>
<accession>A0A2Z6GFF9</accession>
<gene>
    <name evidence="2" type="ORF">OYT1_ch2625</name>
</gene>
<keyword evidence="1" id="KW-1277">Toxin-antitoxin system</keyword>
<evidence type="ECO:0008006" key="4">
    <source>
        <dbReference type="Google" id="ProtNLM"/>
    </source>
</evidence>
<evidence type="ECO:0000313" key="3">
    <source>
        <dbReference type="Proteomes" id="UP000033070"/>
    </source>
</evidence>
<dbReference type="InterPro" id="IPR007712">
    <property type="entry name" value="RelE/ParE_toxin"/>
</dbReference>
<dbReference type="STRING" id="1188319.OYT1_01241"/>
<reference evidence="2 3" key="1">
    <citation type="submission" date="2018-06" db="EMBL/GenBank/DDBJ databases">
        <title>OYT1 Genome Sequencing.</title>
        <authorList>
            <person name="Kato S."/>
            <person name="Itoh T."/>
            <person name="Ohkuma M."/>
        </authorList>
    </citation>
    <scope>NUCLEOTIDE SEQUENCE [LARGE SCALE GENOMIC DNA]</scope>
    <source>
        <strain evidence="2 3">OYT1</strain>
    </source>
</reference>